<comment type="caution">
    <text evidence="1">The sequence shown here is derived from an EMBL/GenBank/DDBJ whole genome shotgun (WGS) entry which is preliminary data.</text>
</comment>
<protein>
    <submittedName>
        <fullName evidence="1">Uncharacterized protein</fullName>
    </submittedName>
</protein>
<name>A0ABP2YPT8_STASI</name>
<gene>
    <name evidence="1" type="ORF">SSIM_13660</name>
</gene>
<evidence type="ECO:0000313" key="2">
    <source>
        <dbReference type="Proteomes" id="UP000017131"/>
    </source>
</evidence>
<dbReference type="EMBL" id="AXDY01000023">
    <property type="protein sequence ID" value="ERS92179.1"/>
    <property type="molecule type" value="Genomic_DNA"/>
</dbReference>
<dbReference type="Proteomes" id="UP000017131">
    <property type="component" value="Unassembled WGS sequence"/>
</dbReference>
<evidence type="ECO:0000313" key="1">
    <source>
        <dbReference type="EMBL" id="ERS92179.1"/>
    </source>
</evidence>
<keyword evidence="2" id="KW-1185">Reference proteome</keyword>
<reference evidence="1 2" key="1">
    <citation type="journal article" date="2013" name="Genome Announc.">
        <title>Draft Genome Sequence of Staphylococcus simulans UMC-CNS-990, Isolated from a Case of Chronic Bovine Mastitis.</title>
        <authorList>
            <person name="Calcutt M.J."/>
            <person name="Foecking M.F."/>
            <person name="Hsieh H.Y."/>
            <person name="Perry J."/>
            <person name="Stewart G.C."/>
            <person name="Middleton J.R."/>
        </authorList>
    </citation>
    <scope>NUCLEOTIDE SEQUENCE [LARGE SCALE GENOMIC DNA]</scope>
    <source>
        <strain evidence="1 2">UMC-CNS-990</strain>
    </source>
</reference>
<organism evidence="1 2">
    <name type="scientific">Staphylococcus simulans UMC-CNS-990</name>
    <dbReference type="NCBI Taxonomy" id="1405498"/>
    <lineage>
        <taxon>Bacteria</taxon>
        <taxon>Bacillati</taxon>
        <taxon>Bacillota</taxon>
        <taxon>Bacilli</taxon>
        <taxon>Bacillales</taxon>
        <taxon>Staphylococcaceae</taxon>
        <taxon>Staphylococcus</taxon>
    </lineage>
</organism>
<accession>A0ABP2YPT8</accession>
<proteinExistence type="predicted"/>
<sequence>MLESVAISWNSNQQKKGILNYIKRGFVNQNFVLFVIGGEL</sequence>